<dbReference type="RefSeq" id="WP_187466578.1">
    <property type="nucleotide sequence ID" value="NZ_JACSIT010000100.1"/>
</dbReference>
<evidence type="ECO:0000259" key="7">
    <source>
        <dbReference type="Pfam" id="PF14322"/>
    </source>
</evidence>
<dbReference type="EMBL" id="JACSIT010000100">
    <property type="protein sequence ID" value="MBC6994506.1"/>
    <property type="molecule type" value="Genomic_DNA"/>
</dbReference>
<dbReference type="GO" id="GO:0009279">
    <property type="term" value="C:cell outer membrane"/>
    <property type="evidence" value="ECO:0007669"/>
    <property type="project" value="UniProtKB-SubCell"/>
</dbReference>
<dbReference type="Gene3D" id="1.25.40.390">
    <property type="match status" value="1"/>
</dbReference>
<dbReference type="Proteomes" id="UP000650081">
    <property type="component" value="Unassembled WGS sequence"/>
</dbReference>
<feature type="domain" description="SusD-like N-terminal" evidence="7">
    <location>
        <begin position="12"/>
        <end position="220"/>
    </location>
</feature>
<dbReference type="AlphaFoldDB" id="A0A923PKR5"/>
<evidence type="ECO:0000259" key="6">
    <source>
        <dbReference type="Pfam" id="PF07980"/>
    </source>
</evidence>
<comment type="caution">
    <text evidence="8">The sequence shown here is derived from an EMBL/GenBank/DDBJ whole genome shotgun (WGS) entry which is preliminary data.</text>
</comment>
<protein>
    <submittedName>
        <fullName evidence="8">RagB/SusD family nutrient uptake outer membrane protein</fullName>
    </submittedName>
</protein>
<evidence type="ECO:0000256" key="4">
    <source>
        <dbReference type="ARBA" id="ARBA00023136"/>
    </source>
</evidence>
<feature type="domain" description="RagB/SusD" evidence="6">
    <location>
        <begin position="337"/>
        <end position="439"/>
    </location>
</feature>
<dbReference type="InterPro" id="IPR011990">
    <property type="entry name" value="TPR-like_helical_dom_sf"/>
</dbReference>
<evidence type="ECO:0000256" key="1">
    <source>
        <dbReference type="ARBA" id="ARBA00004442"/>
    </source>
</evidence>
<keyword evidence="5" id="KW-0998">Cell outer membrane</keyword>
<accession>A0A923PKR5</accession>
<keyword evidence="3" id="KW-0732">Signal</keyword>
<proteinExistence type="inferred from homology"/>
<keyword evidence="9" id="KW-1185">Reference proteome</keyword>
<dbReference type="Pfam" id="PF07980">
    <property type="entry name" value="SusD_RagB"/>
    <property type="match status" value="1"/>
</dbReference>
<name>A0A923PKR5_9BACT</name>
<keyword evidence="4" id="KW-0472">Membrane</keyword>
<comment type="subcellular location">
    <subcellularLocation>
        <location evidence="1">Cell outer membrane</location>
    </subcellularLocation>
</comment>
<evidence type="ECO:0000313" key="9">
    <source>
        <dbReference type="Proteomes" id="UP000650081"/>
    </source>
</evidence>
<sequence length="475" mass="51335">MTLFLGASCTDFLTDLSPAQSLPSSEAFNRAADLETALIGGYNALQSSDLGATGFAINANVLSDNAEWRGSFPSYIDMYNRQLTAANPEIGGMWAQGYIAINHANLVLQGLTTVDDPALTTALANRLRGEALFLRGMIHFEMVRYYGQPWGASSSTDLGIPVVTMAVDESTDITFPARNTVAEVYAQAIADLTEAASLLAPTGARGRANGTAATAYLAEIAFQQRDYPQAAALAQTVIEAGYDLTASPEIPFINEGSSEEIMAVINTVQDNPGVNGSLATFHHINGRGGDVVVNPDLKENGYLAVIPAEQLAEAGPDTLIDLRSALLTSSDIFNVEKYEDFTNNADDLMLVRSATFYLMRAEALARINGINAESLELLNTIRNRSIRRVNAAGEQSDASDIVSYEASDFADADALIEAIILERRVELAFEGNRLHDLRRLQREVRGVPFNADILLFPIPQREIDANDMLVQNPGY</sequence>
<evidence type="ECO:0000313" key="8">
    <source>
        <dbReference type="EMBL" id="MBC6994506.1"/>
    </source>
</evidence>
<dbReference type="Pfam" id="PF14322">
    <property type="entry name" value="SusD-like_3"/>
    <property type="match status" value="1"/>
</dbReference>
<evidence type="ECO:0000256" key="2">
    <source>
        <dbReference type="ARBA" id="ARBA00006275"/>
    </source>
</evidence>
<organism evidence="8 9">
    <name type="scientific">Neolewinella lacunae</name>
    <dbReference type="NCBI Taxonomy" id="1517758"/>
    <lineage>
        <taxon>Bacteria</taxon>
        <taxon>Pseudomonadati</taxon>
        <taxon>Bacteroidota</taxon>
        <taxon>Saprospiria</taxon>
        <taxon>Saprospirales</taxon>
        <taxon>Lewinellaceae</taxon>
        <taxon>Neolewinella</taxon>
    </lineage>
</organism>
<comment type="similarity">
    <text evidence="2">Belongs to the SusD family.</text>
</comment>
<evidence type="ECO:0000256" key="3">
    <source>
        <dbReference type="ARBA" id="ARBA00022729"/>
    </source>
</evidence>
<reference evidence="8" key="1">
    <citation type="submission" date="2020-08" db="EMBL/GenBank/DDBJ databases">
        <title>Lewinella bacteria from marine environments.</title>
        <authorList>
            <person name="Zhong Y."/>
        </authorList>
    </citation>
    <scope>NUCLEOTIDE SEQUENCE</scope>
    <source>
        <strain evidence="8">KCTC 42187</strain>
    </source>
</reference>
<dbReference type="SUPFAM" id="SSF48452">
    <property type="entry name" value="TPR-like"/>
    <property type="match status" value="1"/>
</dbReference>
<dbReference type="InterPro" id="IPR012944">
    <property type="entry name" value="SusD_RagB_dom"/>
</dbReference>
<gene>
    <name evidence="8" type="ORF">H9S92_10040</name>
</gene>
<dbReference type="InterPro" id="IPR033985">
    <property type="entry name" value="SusD-like_N"/>
</dbReference>
<evidence type="ECO:0000256" key="5">
    <source>
        <dbReference type="ARBA" id="ARBA00023237"/>
    </source>
</evidence>